<sequence length="98" mass="11361">MIHYSCDRCKCVISADDLRYQVKMEIEAAMEPIEDHLLDADRDHLLEIDEILEEEALGGVSEEIYQKKRFDLCSKCFRKFMQNPLGRDVKSSLGFSSN</sequence>
<evidence type="ECO:0000313" key="1">
    <source>
        <dbReference type="EMBL" id="ADB17664.1"/>
    </source>
</evidence>
<dbReference type="AlphaFoldDB" id="D2R9B4"/>
<dbReference type="KEGG" id="psl:Psta_2999"/>
<reference evidence="1 2" key="1">
    <citation type="journal article" date="2009" name="Stand. Genomic Sci.">
        <title>Complete genome sequence of Pirellula staleyi type strain (ATCC 27377).</title>
        <authorList>
            <person name="Clum A."/>
            <person name="Tindall B.J."/>
            <person name="Sikorski J."/>
            <person name="Ivanova N."/>
            <person name="Mavrommatis K."/>
            <person name="Lucas S."/>
            <person name="Glavina del Rio T."/>
            <person name="Nolan M."/>
            <person name="Chen F."/>
            <person name="Tice H."/>
            <person name="Pitluck S."/>
            <person name="Cheng J.F."/>
            <person name="Chertkov O."/>
            <person name="Brettin T."/>
            <person name="Han C."/>
            <person name="Detter J.C."/>
            <person name="Kuske C."/>
            <person name="Bruce D."/>
            <person name="Goodwin L."/>
            <person name="Ovchinikova G."/>
            <person name="Pati A."/>
            <person name="Mikhailova N."/>
            <person name="Chen A."/>
            <person name="Palaniappan K."/>
            <person name="Land M."/>
            <person name="Hauser L."/>
            <person name="Chang Y.J."/>
            <person name="Jeffries C.D."/>
            <person name="Chain P."/>
            <person name="Rohde M."/>
            <person name="Goker M."/>
            <person name="Bristow J."/>
            <person name="Eisen J.A."/>
            <person name="Markowitz V."/>
            <person name="Hugenholtz P."/>
            <person name="Kyrpides N.C."/>
            <person name="Klenk H.P."/>
            <person name="Lapidus A."/>
        </authorList>
    </citation>
    <scope>NUCLEOTIDE SEQUENCE [LARGE SCALE GENOMIC DNA]</scope>
    <source>
        <strain evidence="2">ATCC 27377 / DSM 6068 / ICPB 4128</strain>
    </source>
</reference>
<accession>D2R9B4</accession>
<dbReference type="eggNOG" id="ENOG5033I7Q">
    <property type="taxonomic scope" value="Bacteria"/>
</dbReference>
<dbReference type="Proteomes" id="UP000001887">
    <property type="component" value="Chromosome"/>
</dbReference>
<dbReference type="EMBL" id="CP001848">
    <property type="protein sequence ID" value="ADB17664.1"/>
    <property type="molecule type" value="Genomic_DNA"/>
</dbReference>
<protein>
    <submittedName>
        <fullName evidence="1">Uncharacterized protein</fullName>
    </submittedName>
</protein>
<dbReference type="HOGENOM" id="CLU_2331295_0_0_0"/>
<evidence type="ECO:0000313" key="2">
    <source>
        <dbReference type="Proteomes" id="UP000001887"/>
    </source>
</evidence>
<dbReference type="OrthoDB" id="285275at2"/>
<keyword evidence="2" id="KW-1185">Reference proteome</keyword>
<name>D2R9B4_PIRSD</name>
<organism evidence="1 2">
    <name type="scientific">Pirellula staleyi (strain ATCC 27377 / DSM 6068 / ICPB 4128)</name>
    <name type="common">Pirella staleyi</name>
    <dbReference type="NCBI Taxonomy" id="530564"/>
    <lineage>
        <taxon>Bacteria</taxon>
        <taxon>Pseudomonadati</taxon>
        <taxon>Planctomycetota</taxon>
        <taxon>Planctomycetia</taxon>
        <taxon>Pirellulales</taxon>
        <taxon>Pirellulaceae</taxon>
        <taxon>Pirellula</taxon>
    </lineage>
</organism>
<gene>
    <name evidence="1" type="ordered locus">Psta_2999</name>
</gene>
<proteinExistence type="predicted"/>